<evidence type="ECO:0000256" key="1">
    <source>
        <dbReference type="ARBA" id="ARBA00001946"/>
    </source>
</evidence>
<keyword evidence="3" id="KW-0378">Hydrolase</keyword>
<evidence type="ECO:0000256" key="2">
    <source>
        <dbReference type="ARBA" id="ARBA00022723"/>
    </source>
</evidence>
<evidence type="ECO:0000256" key="3">
    <source>
        <dbReference type="ARBA" id="ARBA00022801"/>
    </source>
</evidence>
<evidence type="ECO:0000256" key="4">
    <source>
        <dbReference type="ARBA" id="ARBA00022842"/>
    </source>
</evidence>
<evidence type="ECO:0000259" key="5">
    <source>
        <dbReference type="PROSITE" id="PS51462"/>
    </source>
</evidence>
<dbReference type="RefSeq" id="WP_091430874.1">
    <property type="nucleotide sequence ID" value="NZ_FOJB01000001.1"/>
</dbReference>
<dbReference type="PANTHER" id="PTHR12629">
    <property type="entry name" value="DIPHOSPHOINOSITOL POLYPHOSPHATE PHOSPHOHYDROLASE"/>
    <property type="match status" value="1"/>
</dbReference>
<keyword evidence="4" id="KW-0460">Magnesium</keyword>
<gene>
    <name evidence="6" type="ORF">SAMN05444851_2409</name>
</gene>
<dbReference type="GO" id="GO:0046872">
    <property type="term" value="F:metal ion binding"/>
    <property type="evidence" value="ECO:0007669"/>
    <property type="project" value="UniProtKB-KW"/>
</dbReference>
<dbReference type="Proteomes" id="UP000199650">
    <property type="component" value="Unassembled WGS sequence"/>
</dbReference>
<dbReference type="InterPro" id="IPR000086">
    <property type="entry name" value="NUDIX_hydrolase_dom"/>
</dbReference>
<dbReference type="OrthoDB" id="7066910at2"/>
<dbReference type="Gene3D" id="3.90.79.10">
    <property type="entry name" value="Nucleoside Triphosphate Pyrophosphohydrolase"/>
    <property type="match status" value="1"/>
</dbReference>
<keyword evidence="2" id="KW-0479">Metal-binding</keyword>
<organism evidence="6 7">
    <name type="scientific">Aliiroseovarius sediminilitoris</name>
    <dbReference type="NCBI Taxonomy" id="1173584"/>
    <lineage>
        <taxon>Bacteria</taxon>
        <taxon>Pseudomonadati</taxon>
        <taxon>Pseudomonadota</taxon>
        <taxon>Alphaproteobacteria</taxon>
        <taxon>Rhodobacterales</taxon>
        <taxon>Paracoccaceae</taxon>
        <taxon>Aliiroseovarius</taxon>
    </lineage>
</organism>
<dbReference type="Pfam" id="PF00293">
    <property type="entry name" value="NUDIX"/>
    <property type="match status" value="1"/>
</dbReference>
<dbReference type="CDD" id="cd04666">
    <property type="entry name" value="NUDIX_DIPP2_like_Nudt4"/>
    <property type="match status" value="1"/>
</dbReference>
<dbReference type="InterPro" id="IPR047198">
    <property type="entry name" value="DDP-like_NUDIX"/>
</dbReference>
<sequence>MGIKGTKTVTIAKGKPRPIRLSLSDKRSVRTQFGALPYRLRDGKVEVLLITTRGSGRWIIPKGWPMDGETPAGSAAKEAFEEAGVEGKLSHDVLGFYSYSKSHDGGRLPCVVAVFPLKVKKQHKSFPEQGQRRRKWVSQKKAAQLVWEPELRRILRGFDPSGAKQTQ</sequence>
<dbReference type="GO" id="GO:0005737">
    <property type="term" value="C:cytoplasm"/>
    <property type="evidence" value="ECO:0007669"/>
    <property type="project" value="TreeGrafter"/>
</dbReference>
<dbReference type="InterPro" id="IPR015797">
    <property type="entry name" value="NUDIX_hydrolase-like_dom_sf"/>
</dbReference>
<name>A0A1I0QBL3_9RHOB</name>
<dbReference type="PROSITE" id="PS51462">
    <property type="entry name" value="NUDIX"/>
    <property type="match status" value="1"/>
</dbReference>
<evidence type="ECO:0000313" key="7">
    <source>
        <dbReference type="Proteomes" id="UP000199650"/>
    </source>
</evidence>
<reference evidence="6 7" key="1">
    <citation type="submission" date="2016-10" db="EMBL/GenBank/DDBJ databases">
        <authorList>
            <person name="de Groot N.N."/>
        </authorList>
    </citation>
    <scope>NUCLEOTIDE SEQUENCE [LARGE SCALE GENOMIC DNA]</scope>
    <source>
        <strain evidence="6 7">DSM 29439</strain>
    </source>
</reference>
<accession>A0A1I0QBL3</accession>
<comment type="cofactor">
    <cofactor evidence="1">
        <name>Mg(2+)</name>
        <dbReference type="ChEBI" id="CHEBI:18420"/>
    </cofactor>
</comment>
<feature type="domain" description="Nudix hydrolase" evidence="5">
    <location>
        <begin position="28"/>
        <end position="159"/>
    </location>
</feature>
<evidence type="ECO:0000313" key="6">
    <source>
        <dbReference type="EMBL" id="SEW24418.1"/>
    </source>
</evidence>
<dbReference type="PANTHER" id="PTHR12629:SF0">
    <property type="entry name" value="DIPHOSPHOINOSITOL-POLYPHOSPHATE DIPHOSPHATASE"/>
    <property type="match status" value="1"/>
</dbReference>
<keyword evidence="7" id="KW-1185">Reference proteome</keyword>
<proteinExistence type="predicted"/>
<protein>
    <submittedName>
        <fullName evidence="6">8-oxo-dGTP pyrophosphatase MutT, NUDIX family</fullName>
    </submittedName>
</protein>
<dbReference type="EMBL" id="FOJB01000001">
    <property type="protein sequence ID" value="SEW24418.1"/>
    <property type="molecule type" value="Genomic_DNA"/>
</dbReference>
<dbReference type="SUPFAM" id="SSF55811">
    <property type="entry name" value="Nudix"/>
    <property type="match status" value="1"/>
</dbReference>
<dbReference type="STRING" id="1173584.SAMN05444851_2409"/>
<dbReference type="AlphaFoldDB" id="A0A1I0QBL3"/>
<dbReference type="GO" id="GO:0016462">
    <property type="term" value="F:pyrophosphatase activity"/>
    <property type="evidence" value="ECO:0007669"/>
    <property type="project" value="InterPro"/>
</dbReference>